<feature type="transmembrane region" description="Helical" evidence="1">
    <location>
        <begin position="273"/>
        <end position="296"/>
    </location>
</feature>
<keyword evidence="3" id="KW-1185">Reference proteome</keyword>
<feature type="transmembrane region" description="Helical" evidence="1">
    <location>
        <begin position="214"/>
        <end position="231"/>
    </location>
</feature>
<keyword evidence="1" id="KW-0812">Transmembrane</keyword>
<dbReference type="EMBL" id="JBBMEK010000236">
    <property type="protein sequence ID" value="MEQ2366275.1"/>
    <property type="molecule type" value="Genomic_DNA"/>
</dbReference>
<evidence type="ECO:0000256" key="1">
    <source>
        <dbReference type="SAM" id="Phobius"/>
    </source>
</evidence>
<keyword evidence="1" id="KW-1133">Transmembrane helix</keyword>
<feature type="transmembrane region" description="Helical" evidence="1">
    <location>
        <begin position="186"/>
        <end position="207"/>
    </location>
</feature>
<comment type="caution">
    <text evidence="2">The sequence shown here is derived from an EMBL/GenBank/DDBJ whole genome shotgun (WGS) entry which is preliminary data.</text>
</comment>
<keyword evidence="1" id="KW-0472">Membrane</keyword>
<organism evidence="2 3">
    <name type="scientific">Coprococcus intestinihominis</name>
    <dbReference type="NCBI Taxonomy" id="3133154"/>
    <lineage>
        <taxon>Bacteria</taxon>
        <taxon>Bacillati</taxon>
        <taxon>Bacillota</taxon>
        <taxon>Clostridia</taxon>
        <taxon>Lachnospirales</taxon>
        <taxon>Lachnospiraceae</taxon>
        <taxon>Coprococcus</taxon>
    </lineage>
</organism>
<feature type="transmembrane region" description="Helical" evidence="1">
    <location>
        <begin position="157"/>
        <end position="174"/>
    </location>
</feature>
<protein>
    <submittedName>
        <fullName evidence="2">Uncharacterized protein</fullName>
    </submittedName>
</protein>
<name>A0ABV1B773_9FIRM</name>
<feature type="transmembrane region" description="Helical" evidence="1">
    <location>
        <begin position="124"/>
        <end position="145"/>
    </location>
</feature>
<sequence>FFTLIYVVYFYKIFEGEKPKQRYLHCIPLGILGVINTLIVEHLTIYNVVMAMGVIIYTFIKYKKIIIQYVMYFIGTIVGTCYMFSNSVYHSISQNADGYRTMSSKGLIGQALINYFDVMYKEMYMNNLVLNGILVIICIILYGYLRKKERKNNLIQGCLWVMTVYEIYAFFSVLGLVETTKGKHLIYLEGVATLISAAAVIIVTVWIGIKLKQWIKIVFSLCSIICLGGPLLEVTPIGSRCFFATYVFFMILICELVRLLPEDCKEKVVGYQFRKVCTCIVLTGMCFYLGIFLSIYKADRHRLNYIECKIAEGEKKIDIIHLPYESYVWTPTPGKGDIWEERYKLFYHLPADIQLNPVWSYTK</sequence>
<accession>A0ABV1B773</accession>
<evidence type="ECO:0000313" key="3">
    <source>
        <dbReference type="Proteomes" id="UP001469749"/>
    </source>
</evidence>
<feature type="non-terminal residue" evidence="2">
    <location>
        <position position="1"/>
    </location>
</feature>
<feature type="transmembrane region" description="Helical" evidence="1">
    <location>
        <begin position="243"/>
        <end position="261"/>
    </location>
</feature>
<feature type="transmembrane region" description="Helical" evidence="1">
    <location>
        <begin position="45"/>
        <end position="62"/>
    </location>
</feature>
<gene>
    <name evidence="2" type="ORF">WMO25_14490</name>
</gene>
<proteinExistence type="predicted"/>
<feature type="transmembrane region" description="Helical" evidence="1">
    <location>
        <begin position="69"/>
        <end position="92"/>
    </location>
</feature>
<evidence type="ECO:0000313" key="2">
    <source>
        <dbReference type="EMBL" id="MEQ2366275.1"/>
    </source>
</evidence>
<dbReference type="RefSeq" id="WP_349085889.1">
    <property type="nucleotide sequence ID" value="NZ_JBBMEK010000236.1"/>
</dbReference>
<reference evidence="2 3" key="1">
    <citation type="submission" date="2024-03" db="EMBL/GenBank/DDBJ databases">
        <title>Human intestinal bacterial collection.</title>
        <authorList>
            <person name="Pauvert C."/>
            <person name="Hitch T.C.A."/>
            <person name="Clavel T."/>
        </authorList>
    </citation>
    <scope>NUCLEOTIDE SEQUENCE [LARGE SCALE GENOMIC DNA]</scope>
    <source>
        <strain evidence="2 3">CLA-AA-H190</strain>
    </source>
</reference>
<dbReference type="Proteomes" id="UP001469749">
    <property type="component" value="Unassembled WGS sequence"/>
</dbReference>